<evidence type="ECO:0000313" key="5">
    <source>
        <dbReference type="Proteomes" id="UP000283765"/>
    </source>
</evidence>
<dbReference type="Proteomes" id="UP000283765">
    <property type="component" value="Unassembled WGS sequence"/>
</dbReference>
<dbReference type="Proteomes" id="UP000260970">
    <property type="component" value="Unassembled WGS sequence"/>
</dbReference>
<dbReference type="InterPro" id="IPR026989">
    <property type="entry name" value="TnpV"/>
</dbReference>
<evidence type="ECO:0000313" key="6">
    <source>
        <dbReference type="Proteomes" id="UP000285865"/>
    </source>
</evidence>
<evidence type="ECO:0000313" key="1">
    <source>
        <dbReference type="EMBL" id="RGN19481.1"/>
    </source>
</evidence>
<evidence type="ECO:0000313" key="3">
    <source>
        <dbReference type="EMBL" id="RHI19834.1"/>
    </source>
</evidence>
<dbReference type="AlphaFoldDB" id="A0A3E5AJ82"/>
<dbReference type="EMBL" id="QRXR01000012">
    <property type="protein sequence ID" value="RGU24762.1"/>
    <property type="molecule type" value="Genomic_DNA"/>
</dbReference>
<dbReference type="RefSeq" id="WP_117691078.1">
    <property type="nucleotide sequence ID" value="NZ_JAQESI010000013.1"/>
</dbReference>
<proteinExistence type="predicted"/>
<gene>
    <name evidence="3" type="ORF">DW172_12225</name>
    <name evidence="2" type="ORF">DWW89_09070</name>
    <name evidence="1" type="ORF">DXB72_15375</name>
</gene>
<protein>
    <submittedName>
        <fullName evidence="1">TnpV protein</fullName>
    </submittedName>
</protein>
<dbReference type="Proteomes" id="UP000285865">
    <property type="component" value="Unassembled WGS sequence"/>
</dbReference>
<name>A0A3E5AJ82_9FIRM</name>
<dbReference type="Pfam" id="PF14198">
    <property type="entry name" value="TnpV"/>
    <property type="match status" value="1"/>
</dbReference>
<comment type="caution">
    <text evidence="1">The sequence shown here is derived from an EMBL/GenBank/DDBJ whole genome shotgun (WGS) entry which is preliminary data.</text>
</comment>
<evidence type="ECO:0000313" key="4">
    <source>
        <dbReference type="Proteomes" id="UP000260970"/>
    </source>
</evidence>
<dbReference type="EMBL" id="QRKN01000011">
    <property type="protein sequence ID" value="RHI19834.1"/>
    <property type="molecule type" value="Genomic_DNA"/>
</dbReference>
<evidence type="ECO:0000313" key="2">
    <source>
        <dbReference type="EMBL" id="RGU24762.1"/>
    </source>
</evidence>
<sequence>MTDKIKETEVLRKHIIGENGIRYTLGEDGLYYPDLRLPEGTHYEIGRYGRMRAEYLKENHRALYLELLLSGKLNEYLHQTDEECYRMIERLVEQMKVKQGLKEQLKSENQMQWVGIMNNIWHCAEEVVLKDIVYA</sequence>
<reference evidence="4 5" key="1">
    <citation type="submission" date="2018-08" db="EMBL/GenBank/DDBJ databases">
        <title>A genome reference for cultivated species of the human gut microbiota.</title>
        <authorList>
            <person name="Zou Y."/>
            <person name="Xue W."/>
            <person name="Luo G."/>
        </authorList>
    </citation>
    <scope>NUCLEOTIDE SEQUENCE [LARGE SCALE GENOMIC DNA]</scope>
    <source>
        <strain evidence="2 5">AF17-27</strain>
        <strain evidence="3 6">AM16-11</strain>
        <strain evidence="1 4">OM05-6AA</strain>
    </source>
</reference>
<organism evidence="1 4">
    <name type="scientific">Agathobacter rectalis</name>
    <dbReference type="NCBI Taxonomy" id="39491"/>
    <lineage>
        <taxon>Bacteria</taxon>
        <taxon>Bacillati</taxon>
        <taxon>Bacillota</taxon>
        <taxon>Clostridia</taxon>
        <taxon>Lachnospirales</taxon>
        <taxon>Lachnospiraceae</taxon>
        <taxon>Agathobacter</taxon>
    </lineage>
</organism>
<accession>A0A3E5AJ82</accession>
<dbReference type="EMBL" id="QSUG01000024">
    <property type="protein sequence ID" value="RGN19481.1"/>
    <property type="molecule type" value="Genomic_DNA"/>
</dbReference>